<evidence type="ECO:0000256" key="15">
    <source>
        <dbReference type="PIRSR" id="PIRSR601211-1"/>
    </source>
</evidence>
<organism evidence="21 22">
    <name type="scientific">Sarcophilus harrisii</name>
    <name type="common">Tasmanian devil</name>
    <name type="synonym">Sarcophilus laniarius</name>
    <dbReference type="NCBI Taxonomy" id="9305"/>
    <lineage>
        <taxon>Eukaryota</taxon>
        <taxon>Metazoa</taxon>
        <taxon>Chordata</taxon>
        <taxon>Craniata</taxon>
        <taxon>Vertebrata</taxon>
        <taxon>Euteleostomi</taxon>
        <taxon>Mammalia</taxon>
        <taxon>Metatheria</taxon>
        <taxon>Dasyuromorphia</taxon>
        <taxon>Dasyuridae</taxon>
        <taxon>Sarcophilus</taxon>
    </lineage>
</organism>
<feature type="domain" description="Phospholipase A2-like central" evidence="20">
    <location>
        <begin position="21"/>
        <end position="137"/>
    </location>
</feature>
<comment type="catalytic activity">
    <reaction evidence="10">
        <text>1-hexadecanoyl-2-(5Z,8Z,11Z,14Z-eicosatetraenoyl)-sn-glycero-3-phosphoethanolamine + H2O = 1-hexadecanoyl-sn-glycero-3-phosphoethanolamine + (5Z,8Z,11Z,14Z)-eicosatetraenoate + H(+)</text>
        <dbReference type="Rhea" id="RHEA:40431"/>
        <dbReference type="ChEBI" id="CHEBI:15377"/>
        <dbReference type="ChEBI" id="CHEBI:15378"/>
        <dbReference type="ChEBI" id="CHEBI:32395"/>
        <dbReference type="ChEBI" id="CHEBI:73004"/>
        <dbReference type="ChEBI" id="CHEBI:73009"/>
    </reaction>
    <physiologicalReaction direction="left-to-right" evidence="10">
        <dbReference type="Rhea" id="RHEA:40432"/>
    </physiologicalReaction>
</comment>
<reference evidence="21" key="3">
    <citation type="submission" date="2025-09" db="UniProtKB">
        <authorList>
            <consortium name="Ensembl"/>
        </authorList>
    </citation>
    <scope>IDENTIFICATION</scope>
</reference>
<evidence type="ECO:0000256" key="13">
    <source>
        <dbReference type="ARBA" id="ARBA00049039"/>
    </source>
</evidence>
<feature type="disulfide bond" evidence="17">
    <location>
        <begin position="96"/>
        <end position="107"/>
    </location>
</feature>
<feature type="signal peptide" evidence="19">
    <location>
        <begin position="1"/>
        <end position="20"/>
    </location>
</feature>
<dbReference type="Pfam" id="PF00068">
    <property type="entry name" value="Phospholip_A2_1"/>
    <property type="match status" value="1"/>
</dbReference>
<keyword evidence="5" id="KW-0081">Bacteriolytic enzyme</keyword>
<evidence type="ECO:0000256" key="4">
    <source>
        <dbReference type="ARBA" id="ARBA00022525"/>
    </source>
</evidence>
<dbReference type="PANTHER" id="PTHR11716:SF9">
    <property type="entry name" value="PHOSPHOLIPASE A2, MEMBRANE ASSOCIATED"/>
    <property type="match status" value="1"/>
</dbReference>
<dbReference type="GeneID" id="105749916"/>
<dbReference type="AlphaFoldDB" id="G3WHY8"/>
<dbReference type="GO" id="GO:0005543">
    <property type="term" value="F:phospholipid binding"/>
    <property type="evidence" value="ECO:0007669"/>
    <property type="project" value="TreeGrafter"/>
</dbReference>
<comment type="similarity">
    <text evidence="3 18">Belongs to the phospholipase A2 family.</text>
</comment>
<reference evidence="21 22" key="1">
    <citation type="journal article" date="2011" name="Proc. Natl. Acad. Sci. U.S.A.">
        <title>Genetic diversity and population structure of the endangered marsupial Sarcophilus harrisii (Tasmanian devil).</title>
        <authorList>
            <person name="Miller W."/>
            <person name="Hayes V.M."/>
            <person name="Ratan A."/>
            <person name="Petersen D.C."/>
            <person name="Wittekindt N.E."/>
            <person name="Miller J."/>
            <person name="Walenz B."/>
            <person name="Knight J."/>
            <person name="Qi J."/>
            <person name="Zhao F."/>
            <person name="Wang Q."/>
            <person name="Bedoya-Reina O.C."/>
            <person name="Katiyar N."/>
            <person name="Tomsho L.P."/>
            <person name="Kasson L.M."/>
            <person name="Hardie R.A."/>
            <person name="Woodbridge P."/>
            <person name="Tindall E.A."/>
            <person name="Bertelsen M.F."/>
            <person name="Dixon D."/>
            <person name="Pyecroft S."/>
            <person name="Helgen K.M."/>
            <person name="Lesk A.M."/>
            <person name="Pringle T.H."/>
            <person name="Patterson N."/>
            <person name="Zhang Y."/>
            <person name="Kreiss A."/>
            <person name="Woods G.M."/>
            <person name="Jones M.E."/>
            <person name="Schuster S.C."/>
        </authorList>
    </citation>
    <scope>NUCLEOTIDE SEQUENCE [LARGE SCALE GENOMIC DNA]</scope>
</reference>
<keyword evidence="19" id="KW-0443">Lipid metabolism</keyword>
<dbReference type="InterPro" id="IPR033113">
    <property type="entry name" value="PLA2_histidine"/>
</dbReference>
<proteinExistence type="inferred from homology"/>
<feature type="active site" evidence="15">
    <location>
        <position position="110"/>
    </location>
</feature>
<dbReference type="PROSITE" id="PS00118">
    <property type="entry name" value="PA2_HIS"/>
    <property type="match status" value="1"/>
</dbReference>
<name>G3WHY8_SARHA</name>
<dbReference type="GO" id="GO:0005576">
    <property type="term" value="C:extracellular region"/>
    <property type="evidence" value="ECO:0007669"/>
    <property type="project" value="UniProtKB-SubCell"/>
</dbReference>
<gene>
    <name evidence="21" type="primary">LOC105749916</name>
</gene>
<dbReference type="GO" id="GO:0005509">
    <property type="term" value="F:calcium ion binding"/>
    <property type="evidence" value="ECO:0007669"/>
    <property type="project" value="InterPro"/>
</dbReference>
<comment type="catalytic activity">
    <reaction evidence="9">
        <text>1,2-dihexadecanoyl-sn-glycero-3-phospho-(1'-sn-glycerol) + H2O = 1-hexadecanoyl-sn-glycero-3-phospho-(1'-sn-glycerol) + hexadecanoate + H(+)</text>
        <dbReference type="Rhea" id="RHEA:45472"/>
        <dbReference type="ChEBI" id="CHEBI:7896"/>
        <dbReference type="ChEBI" id="CHEBI:15377"/>
        <dbReference type="ChEBI" id="CHEBI:15378"/>
        <dbReference type="ChEBI" id="CHEBI:72829"/>
        <dbReference type="ChEBI" id="CHEBI:75158"/>
    </reaction>
    <physiologicalReaction direction="left-to-right" evidence="9">
        <dbReference type="Rhea" id="RHEA:45473"/>
    </physiologicalReaction>
</comment>
<dbReference type="CDD" id="cd00125">
    <property type="entry name" value="PLA2c"/>
    <property type="match status" value="1"/>
</dbReference>
<evidence type="ECO:0000256" key="17">
    <source>
        <dbReference type="PIRSR" id="PIRSR601211-3"/>
    </source>
</evidence>
<dbReference type="PRINTS" id="PR00389">
    <property type="entry name" value="PHPHLIPASEA2"/>
</dbReference>
<comment type="catalytic activity">
    <reaction evidence="11">
        <text>1-hexadecanoyl-2-(9Z-octadecenoyl)-sn-glycero-3-phosphoethanolamine + H2O = 1-hexadecanoyl-sn-glycero-3-phosphoethanolamine + (9Z)-octadecenoate + H(+)</text>
        <dbReference type="Rhea" id="RHEA:40911"/>
        <dbReference type="ChEBI" id="CHEBI:15377"/>
        <dbReference type="ChEBI" id="CHEBI:15378"/>
        <dbReference type="ChEBI" id="CHEBI:30823"/>
        <dbReference type="ChEBI" id="CHEBI:73004"/>
        <dbReference type="ChEBI" id="CHEBI:73007"/>
    </reaction>
    <physiologicalReaction direction="left-to-right" evidence="11">
        <dbReference type="Rhea" id="RHEA:40912"/>
    </physiologicalReaction>
</comment>
<dbReference type="FunFam" id="1.20.90.10:FF:000001">
    <property type="entry name" value="Basic phospholipase A2 homolog"/>
    <property type="match status" value="1"/>
</dbReference>
<evidence type="ECO:0000256" key="1">
    <source>
        <dbReference type="ARBA" id="ARBA00004450"/>
    </source>
</evidence>
<comment type="catalytic activity">
    <reaction evidence="14">
        <text>1-hexadecanoyl-2-(9Z-octadecenoyl)-sn-glycero-3-phosphoglycerol + H2O = 1-hexadecanoyl-sn-glycero-3-phosphoglycerol + (9Z)-octadecenoate + H(+)</text>
        <dbReference type="Rhea" id="RHEA:44524"/>
        <dbReference type="ChEBI" id="CHEBI:15377"/>
        <dbReference type="ChEBI" id="CHEBI:15378"/>
        <dbReference type="ChEBI" id="CHEBI:30823"/>
        <dbReference type="ChEBI" id="CHEBI:84472"/>
        <dbReference type="ChEBI" id="CHEBI:84475"/>
    </reaction>
    <physiologicalReaction direction="left-to-right" evidence="14">
        <dbReference type="Rhea" id="RHEA:44525"/>
    </physiologicalReaction>
</comment>
<dbReference type="GO" id="GO:0050482">
    <property type="term" value="P:arachidonate secretion"/>
    <property type="evidence" value="ECO:0007669"/>
    <property type="project" value="InterPro"/>
</dbReference>
<accession>G3WHY8</accession>
<feature type="binding site" evidence="16">
    <location>
        <position position="47"/>
    </location>
    <ligand>
        <name>Ca(2+)</name>
        <dbReference type="ChEBI" id="CHEBI:29108"/>
    </ligand>
</feature>
<keyword evidence="19" id="KW-0732">Signal</keyword>
<comment type="catalytic activity">
    <reaction evidence="13">
        <text>1-hexadecanoyl-2-(9Z,12Z-octadecadienoyl)-sn-glycero-3-phosphoethanolamine + H2O = 1-hexadecanoyl-sn-glycero-3-phosphoethanolamine + (9Z,12Z)-octadecadienoate + H(+)</text>
        <dbReference type="Rhea" id="RHEA:40815"/>
        <dbReference type="ChEBI" id="CHEBI:15377"/>
        <dbReference type="ChEBI" id="CHEBI:15378"/>
        <dbReference type="ChEBI" id="CHEBI:30245"/>
        <dbReference type="ChEBI" id="CHEBI:73004"/>
        <dbReference type="ChEBI" id="CHEBI:73008"/>
    </reaction>
    <physiologicalReaction direction="left-to-right" evidence="13">
        <dbReference type="Rhea" id="RHEA:40816"/>
    </physiologicalReaction>
</comment>
<evidence type="ECO:0000313" key="21">
    <source>
        <dbReference type="Ensembl" id="ENSSHAP00000015043.2"/>
    </source>
</evidence>
<evidence type="ECO:0000256" key="8">
    <source>
        <dbReference type="ARBA" id="ARBA00036775"/>
    </source>
</evidence>
<feature type="disulfide bond" evidence="17">
    <location>
        <begin position="63"/>
        <end position="116"/>
    </location>
</feature>
<evidence type="ECO:0000256" key="12">
    <source>
        <dbReference type="ARBA" id="ARBA00048699"/>
    </source>
</evidence>
<dbReference type="RefSeq" id="XP_031813153.1">
    <property type="nucleotide sequence ID" value="XM_031957293.1"/>
</dbReference>
<reference evidence="21" key="2">
    <citation type="submission" date="2025-08" db="UniProtKB">
        <authorList>
            <consortium name="Ensembl"/>
        </authorList>
    </citation>
    <scope>IDENTIFICATION</scope>
</reference>
<comment type="catalytic activity">
    <reaction evidence="19">
        <text>a 1,2-diacyl-sn-glycero-3-phosphocholine + H2O = a 1-acyl-sn-glycero-3-phosphocholine + a fatty acid + H(+)</text>
        <dbReference type="Rhea" id="RHEA:15801"/>
        <dbReference type="ChEBI" id="CHEBI:15377"/>
        <dbReference type="ChEBI" id="CHEBI:15378"/>
        <dbReference type="ChEBI" id="CHEBI:28868"/>
        <dbReference type="ChEBI" id="CHEBI:57643"/>
        <dbReference type="ChEBI" id="CHEBI:58168"/>
        <dbReference type="EC" id="3.1.1.4"/>
    </reaction>
</comment>
<dbReference type="InParanoid" id="G3WHY8"/>
<evidence type="ECO:0000256" key="18">
    <source>
        <dbReference type="RuleBase" id="RU003654"/>
    </source>
</evidence>
<feature type="chain" id="PRO_5029950885" description="Phospholipase A2" evidence="19">
    <location>
        <begin position="21"/>
        <end position="145"/>
    </location>
</feature>
<feature type="binding site" evidence="16">
    <location>
        <position position="49"/>
    </location>
    <ligand>
        <name>Ca(2+)</name>
        <dbReference type="ChEBI" id="CHEBI:29108"/>
    </ligand>
</feature>
<evidence type="ECO:0000256" key="14">
    <source>
        <dbReference type="ARBA" id="ARBA00049282"/>
    </source>
</evidence>
<evidence type="ECO:0000256" key="19">
    <source>
        <dbReference type="RuleBase" id="RU361236"/>
    </source>
</evidence>
<comment type="subcellular location">
    <subcellularLocation>
        <location evidence="1">Mitochondrion outer membrane</location>
        <topology evidence="1">Peripheral membrane protein</topology>
    </subcellularLocation>
    <subcellularLocation>
        <location evidence="2 19">Secreted</location>
    </subcellularLocation>
</comment>
<comment type="catalytic activity">
    <reaction evidence="7">
        <text>1-hexadecanoyl-2-(4Z,7Z,10Z,13Z,16Z,19Z-docosahexaenoyl)-sn-glycero-3-phosphocholine + H2O = (4Z,7Z,10Z,13Z,16Z,19Z)-docosahexaenoate + 1-hexadecanoyl-sn-glycero-3-phosphocholine + H(+)</text>
        <dbReference type="Rhea" id="RHEA:41231"/>
        <dbReference type="ChEBI" id="CHEBI:15377"/>
        <dbReference type="ChEBI" id="CHEBI:15378"/>
        <dbReference type="ChEBI" id="CHEBI:72998"/>
        <dbReference type="ChEBI" id="CHEBI:74963"/>
        <dbReference type="ChEBI" id="CHEBI:77016"/>
    </reaction>
    <physiologicalReaction direction="left-to-right" evidence="7">
        <dbReference type="Rhea" id="RHEA:41232"/>
    </physiologicalReaction>
</comment>
<evidence type="ECO:0000313" key="22">
    <source>
        <dbReference type="Proteomes" id="UP000007648"/>
    </source>
</evidence>
<dbReference type="eggNOG" id="KOG4087">
    <property type="taxonomic scope" value="Eukaryota"/>
</dbReference>
<dbReference type="HOGENOM" id="CLU_090683_3_0_1"/>
<evidence type="ECO:0000256" key="11">
    <source>
        <dbReference type="ARBA" id="ARBA00048613"/>
    </source>
</evidence>
<evidence type="ECO:0000256" key="9">
    <source>
        <dbReference type="ARBA" id="ARBA00048080"/>
    </source>
</evidence>
<feature type="active site" evidence="15">
    <location>
        <position position="67"/>
    </location>
</feature>
<feature type="disulfide bond" evidence="17">
    <location>
        <begin position="78"/>
        <end position="102"/>
    </location>
</feature>
<evidence type="ECO:0000256" key="5">
    <source>
        <dbReference type="ARBA" id="ARBA00022638"/>
    </source>
</evidence>
<keyword evidence="5" id="KW-0929">Antimicrobial</keyword>
<dbReference type="EC" id="3.1.1.4" evidence="19"/>
<keyword evidence="16 19" id="KW-0106">Calcium</keyword>
<dbReference type="GO" id="GO:0016042">
    <property type="term" value="P:lipid catabolic process"/>
    <property type="evidence" value="ECO:0007669"/>
    <property type="project" value="InterPro"/>
</dbReference>
<comment type="cofactor">
    <cofactor evidence="16">
        <name>Ca(2+)</name>
        <dbReference type="ChEBI" id="CHEBI:29108"/>
    </cofactor>
    <text evidence="16">Binds 1 Ca(2+) ion per subunit.</text>
</comment>
<dbReference type="GO" id="GO:0042742">
    <property type="term" value="P:defense response to bacterium"/>
    <property type="evidence" value="ECO:0007669"/>
    <property type="project" value="UniProtKB-KW"/>
</dbReference>
<dbReference type="Proteomes" id="UP000007648">
    <property type="component" value="Unassembled WGS sequence"/>
</dbReference>
<sequence>MKILLVLCWFLVLGAPTVQGSLWQLRSMLNKATGRSAFLNYAFYGCFCGYDGKGQPLDDTDRCCWAHDCCYEKLEGKCESKLQHYSFTYDTGIITCNDSEFCKSESCICDKALAYCLKEHTSSFNSSYKHFPGSQCSEKNLPCPA</sequence>
<protein>
    <recommendedName>
        <fullName evidence="19">Phospholipase A2</fullName>
        <ecNumber evidence="19">3.1.1.4</ecNumber>
    </recommendedName>
</protein>
<evidence type="ECO:0000256" key="7">
    <source>
        <dbReference type="ARBA" id="ARBA00036719"/>
    </source>
</evidence>
<dbReference type="Ensembl" id="ENSSHAT00000015168.2">
    <property type="protein sequence ID" value="ENSSHAP00000015043.2"/>
    <property type="gene ID" value="ENSSHAG00000012838.2"/>
</dbReference>
<evidence type="ECO:0000256" key="6">
    <source>
        <dbReference type="ARBA" id="ARBA00023157"/>
    </source>
</evidence>
<keyword evidence="19" id="KW-0378">Hydrolase</keyword>
<dbReference type="InterPro" id="IPR036444">
    <property type="entry name" value="PLipase_A2_dom_sf"/>
</dbReference>
<dbReference type="GO" id="GO:0005741">
    <property type="term" value="C:mitochondrial outer membrane"/>
    <property type="evidence" value="ECO:0007669"/>
    <property type="project" value="UniProtKB-SubCell"/>
</dbReference>
<evidence type="ECO:0000256" key="3">
    <source>
        <dbReference type="ARBA" id="ARBA00007056"/>
    </source>
</evidence>
<dbReference type="Gene3D" id="1.20.90.10">
    <property type="entry name" value="Phospholipase A2 domain"/>
    <property type="match status" value="1"/>
</dbReference>
<feature type="binding site" evidence="16">
    <location>
        <position position="68"/>
    </location>
    <ligand>
        <name>Ca(2+)</name>
        <dbReference type="ChEBI" id="CHEBI:29108"/>
    </ligand>
</feature>
<dbReference type="GeneTree" id="ENSGT00940000155096"/>
<keyword evidence="16" id="KW-0479">Metal-binding</keyword>
<dbReference type="InterPro" id="IPR001211">
    <property type="entry name" value="PLA2"/>
</dbReference>
<evidence type="ECO:0000256" key="2">
    <source>
        <dbReference type="ARBA" id="ARBA00004613"/>
    </source>
</evidence>
<dbReference type="STRING" id="9305.ENSSHAP00000015043"/>
<dbReference type="InterPro" id="IPR016090">
    <property type="entry name" value="PLA2-like_dom"/>
</dbReference>
<keyword evidence="4 19" id="KW-0964">Secreted</keyword>
<dbReference type="GO" id="GO:0031640">
    <property type="term" value="P:killing of cells of another organism"/>
    <property type="evidence" value="ECO:0007669"/>
    <property type="project" value="UniProtKB-KW"/>
</dbReference>
<dbReference type="PANTHER" id="PTHR11716">
    <property type="entry name" value="PHOSPHOLIPASE A2 FAMILY MEMBER"/>
    <property type="match status" value="1"/>
</dbReference>
<comment type="catalytic activity">
    <reaction evidence="12">
        <text>1-hexadecanoyl-2-(9Z-octadecenoyl)-sn-glycero-3-phosphocholine + H2O = 1-hexadecanoyl-sn-glycero-3-phosphocholine + (9Z)-octadecenoate + H(+)</text>
        <dbReference type="Rhea" id="RHEA:38779"/>
        <dbReference type="ChEBI" id="CHEBI:15377"/>
        <dbReference type="ChEBI" id="CHEBI:15378"/>
        <dbReference type="ChEBI" id="CHEBI:30823"/>
        <dbReference type="ChEBI" id="CHEBI:72998"/>
        <dbReference type="ChEBI" id="CHEBI:73001"/>
    </reaction>
    <physiologicalReaction direction="left-to-right" evidence="12">
        <dbReference type="Rhea" id="RHEA:38780"/>
    </physiologicalReaction>
</comment>
<dbReference type="GO" id="GO:0042130">
    <property type="term" value="P:negative regulation of T cell proliferation"/>
    <property type="evidence" value="ECO:0007669"/>
    <property type="project" value="TreeGrafter"/>
</dbReference>
<dbReference type="SMART" id="SM00085">
    <property type="entry name" value="PA2c"/>
    <property type="match status" value="1"/>
</dbReference>
<evidence type="ECO:0000256" key="16">
    <source>
        <dbReference type="PIRSR" id="PIRSR601211-2"/>
    </source>
</evidence>
<dbReference type="GO" id="GO:0047498">
    <property type="term" value="F:calcium-dependent phospholipase A2 activity"/>
    <property type="evidence" value="ECO:0007669"/>
    <property type="project" value="TreeGrafter"/>
</dbReference>
<dbReference type="GO" id="GO:0006644">
    <property type="term" value="P:phospholipid metabolic process"/>
    <property type="evidence" value="ECO:0007669"/>
    <property type="project" value="InterPro"/>
</dbReference>
<keyword evidence="6 17" id="KW-1015">Disulfide bond</keyword>
<comment type="catalytic activity">
    <reaction evidence="8">
        <text>a 1,2-diacyl-sn-glycero-3-phosphoethanolamine + H2O = a 1-acyl-sn-glycero-3-phosphoethanolamine + a fatty acid + H(+)</text>
        <dbReference type="Rhea" id="RHEA:44604"/>
        <dbReference type="ChEBI" id="CHEBI:15377"/>
        <dbReference type="ChEBI" id="CHEBI:15378"/>
        <dbReference type="ChEBI" id="CHEBI:28868"/>
        <dbReference type="ChEBI" id="CHEBI:64381"/>
        <dbReference type="ChEBI" id="CHEBI:64612"/>
    </reaction>
    <physiologicalReaction direction="left-to-right" evidence="8">
        <dbReference type="Rhea" id="RHEA:44605"/>
    </physiologicalReaction>
</comment>
<feature type="disulfide bond" evidence="17">
    <location>
        <begin position="70"/>
        <end position="109"/>
    </location>
</feature>
<evidence type="ECO:0000259" key="20">
    <source>
        <dbReference type="SMART" id="SM00085"/>
    </source>
</evidence>
<feature type="disulfide bond" evidence="17">
    <location>
        <begin position="48"/>
        <end position="64"/>
    </location>
</feature>
<dbReference type="SUPFAM" id="SSF48619">
    <property type="entry name" value="Phospholipase A2, PLA2"/>
    <property type="match status" value="1"/>
</dbReference>
<keyword evidence="22" id="KW-1185">Reference proteome</keyword>
<evidence type="ECO:0000256" key="10">
    <source>
        <dbReference type="ARBA" id="ARBA00048541"/>
    </source>
</evidence>